<feature type="compositionally biased region" description="Polar residues" evidence="1">
    <location>
        <begin position="128"/>
        <end position="139"/>
    </location>
</feature>
<feature type="compositionally biased region" description="Polar residues" evidence="1">
    <location>
        <begin position="155"/>
        <end position="166"/>
    </location>
</feature>
<reference evidence="2 3" key="1">
    <citation type="journal article" date="2015" name="Genome Biol. Evol.">
        <title>Comparative Genomics of a Bacterivorous Green Alga Reveals Evolutionary Causalities and Consequences of Phago-Mixotrophic Mode of Nutrition.</title>
        <authorList>
            <person name="Burns J.A."/>
            <person name="Paasch A."/>
            <person name="Narechania A."/>
            <person name="Kim E."/>
        </authorList>
    </citation>
    <scope>NUCLEOTIDE SEQUENCE [LARGE SCALE GENOMIC DNA]</scope>
    <source>
        <strain evidence="2 3">PLY_AMNH</strain>
    </source>
</reference>
<feature type="region of interest" description="Disordered" evidence="1">
    <location>
        <begin position="89"/>
        <end position="166"/>
    </location>
</feature>
<organism evidence="2 3">
    <name type="scientific">Cymbomonas tetramitiformis</name>
    <dbReference type="NCBI Taxonomy" id="36881"/>
    <lineage>
        <taxon>Eukaryota</taxon>
        <taxon>Viridiplantae</taxon>
        <taxon>Chlorophyta</taxon>
        <taxon>Pyramimonadophyceae</taxon>
        <taxon>Pyramimonadales</taxon>
        <taxon>Pyramimonadaceae</taxon>
        <taxon>Cymbomonas</taxon>
    </lineage>
</organism>
<feature type="compositionally biased region" description="Polar residues" evidence="1">
    <location>
        <begin position="386"/>
        <end position="413"/>
    </location>
</feature>
<feature type="region of interest" description="Disordered" evidence="1">
    <location>
        <begin position="382"/>
        <end position="441"/>
    </location>
</feature>
<sequence>MADDDLSDDDLGEFRISYKGRESGLAVERGLHRKEAPPRKKFKMSLAELRGLDKSLGFGRGSQFLSVGQPSQIPSNTFTSTSHADMDLENAIWASQKGLDENTQPPPSHGDAPLVGQEPAESMARHASGQSPSAVSPRSSGGHMALPHKVVPGLQQRSVQSAEVGQLSDTAAGVHAGCSVEAPEEAPDTRAAAEGCEGEVAQTAARGSGGACSGNSEPPGCSLLGNVLEEGFEDFRRSAANHGRKQGKGRAGGAQAAKQGAQAGARARAQQAAGVKAPAGARTAVPGAGPSAKAAVSAGGLQMHQARPCRGPVSVQTGEGSAAAREVGAKVQTARPAQQALGGLEAAMEEELEPVRRAAGKPEAGKRRAVDPAEVHRARGNCHGAATSSTTALGPSTSESKFSIASVGPSSGDRTLLQGSAGDGTAAGTPRARHAPEQRPSTLAELSAELPELPKRLRQGTGLDDIGDYAEGSAGVSQERVYAEVEESCPDVMSALGLTADAPPPTRGHFGRRSTIGQHSGRLANRLQRLLAQDRSLTSATSSNPANAATRGDTLVLKVLRQQSEAHVVKCVGVPEMRGEHSWVCVVLPAKTVRDLGQGITIGSTLKVSAPWLEVTMALTSCLVILRPRQLEVLA</sequence>
<keyword evidence="3" id="KW-1185">Reference proteome</keyword>
<evidence type="ECO:0000313" key="3">
    <source>
        <dbReference type="Proteomes" id="UP001190700"/>
    </source>
</evidence>
<name>A0AAE0LBZ9_9CHLO</name>
<dbReference type="EMBL" id="LGRX02004844">
    <property type="protein sequence ID" value="KAK3279497.1"/>
    <property type="molecule type" value="Genomic_DNA"/>
</dbReference>
<accession>A0AAE0LBZ9</accession>
<dbReference type="AlphaFoldDB" id="A0AAE0LBZ9"/>
<comment type="caution">
    <text evidence="2">The sequence shown here is derived from an EMBL/GenBank/DDBJ whole genome shotgun (WGS) entry which is preliminary data.</text>
</comment>
<feature type="compositionally biased region" description="Low complexity" evidence="1">
    <location>
        <begin position="253"/>
        <end position="282"/>
    </location>
</feature>
<proteinExistence type="predicted"/>
<feature type="region of interest" description="Disordered" evidence="1">
    <location>
        <begin position="240"/>
        <end position="333"/>
    </location>
</feature>
<protein>
    <submittedName>
        <fullName evidence="2">Uncharacterized protein</fullName>
    </submittedName>
</protein>
<gene>
    <name evidence="2" type="ORF">CYMTET_12626</name>
</gene>
<evidence type="ECO:0000256" key="1">
    <source>
        <dbReference type="SAM" id="MobiDB-lite"/>
    </source>
</evidence>
<evidence type="ECO:0000313" key="2">
    <source>
        <dbReference type="EMBL" id="KAK3279497.1"/>
    </source>
</evidence>
<dbReference type="Proteomes" id="UP001190700">
    <property type="component" value="Unassembled WGS sequence"/>
</dbReference>